<dbReference type="AlphaFoldDB" id="A0AAD2JG89"/>
<name>A0AAD2JG89_9STRA</name>
<sequence>MNRNNNTANNTVPAEQCQGNNRAVSNASAPPDSLVSIFMSAGYQRTSQRLIPSLPPLPLSSEEDRQEGLYDILSAAIEIVDDSSDMFSQCTNRISSSRNTKRRRLGSKRQKNQGSPRQ</sequence>
<evidence type="ECO:0000313" key="2">
    <source>
        <dbReference type="EMBL" id="CAJ1946772.1"/>
    </source>
</evidence>
<feature type="compositionally biased region" description="Polar residues" evidence="1">
    <location>
        <begin position="17"/>
        <end position="28"/>
    </location>
</feature>
<dbReference type="Proteomes" id="UP001295423">
    <property type="component" value="Unassembled WGS sequence"/>
</dbReference>
<proteinExistence type="predicted"/>
<gene>
    <name evidence="2" type="ORF">CYCCA115_LOCUS10830</name>
</gene>
<evidence type="ECO:0000313" key="3">
    <source>
        <dbReference type="Proteomes" id="UP001295423"/>
    </source>
</evidence>
<dbReference type="EMBL" id="CAKOGP040001714">
    <property type="protein sequence ID" value="CAJ1946772.1"/>
    <property type="molecule type" value="Genomic_DNA"/>
</dbReference>
<feature type="region of interest" description="Disordered" evidence="1">
    <location>
        <begin position="90"/>
        <end position="118"/>
    </location>
</feature>
<organism evidence="2 3">
    <name type="scientific">Cylindrotheca closterium</name>
    <dbReference type="NCBI Taxonomy" id="2856"/>
    <lineage>
        <taxon>Eukaryota</taxon>
        <taxon>Sar</taxon>
        <taxon>Stramenopiles</taxon>
        <taxon>Ochrophyta</taxon>
        <taxon>Bacillariophyta</taxon>
        <taxon>Bacillariophyceae</taxon>
        <taxon>Bacillariophycidae</taxon>
        <taxon>Bacillariales</taxon>
        <taxon>Bacillariaceae</taxon>
        <taxon>Cylindrotheca</taxon>
    </lineage>
</organism>
<feature type="region of interest" description="Disordered" evidence="1">
    <location>
        <begin position="1"/>
        <end position="30"/>
    </location>
</feature>
<protein>
    <submittedName>
        <fullName evidence="2">Uncharacterized protein</fullName>
    </submittedName>
</protein>
<keyword evidence="3" id="KW-1185">Reference proteome</keyword>
<accession>A0AAD2JG89</accession>
<feature type="compositionally biased region" description="Basic residues" evidence="1">
    <location>
        <begin position="99"/>
        <end position="111"/>
    </location>
</feature>
<reference evidence="2" key="1">
    <citation type="submission" date="2023-08" db="EMBL/GenBank/DDBJ databases">
        <authorList>
            <person name="Audoor S."/>
            <person name="Bilcke G."/>
        </authorList>
    </citation>
    <scope>NUCLEOTIDE SEQUENCE</scope>
</reference>
<feature type="compositionally biased region" description="Low complexity" evidence="1">
    <location>
        <begin position="1"/>
        <end position="11"/>
    </location>
</feature>
<evidence type="ECO:0000256" key="1">
    <source>
        <dbReference type="SAM" id="MobiDB-lite"/>
    </source>
</evidence>
<comment type="caution">
    <text evidence="2">The sequence shown here is derived from an EMBL/GenBank/DDBJ whole genome shotgun (WGS) entry which is preliminary data.</text>
</comment>